<organism evidence="3 4">
    <name type="scientific">Aphis craccivora</name>
    <name type="common">Cowpea aphid</name>
    <dbReference type="NCBI Taxonomy" id="307492"/>
    <lineage>
        <taxon>Eukaryota</taxon>
        <taxon>Metazoa</taxon>
        <taxon>Ecdysozoa</taxon>
        <taxon>Arthropoda</taxon>
        <taxon>Hexapoda</taxon>
        <taxon>Insecta</taxon>
        <taxon>Pterygota</taxon>
        <taxon>Neoptera</taxon>
        <taxon>Paraneoptera</taxon>
        <taxon>Hemiptera</taxon>
        <taxon>Sternorrhyncha</taxon>
        <taxon>Aphidomorpha</taxon>
        <taxon>Aphidoidea</taxon>
        <taxon>Aphididae</taxon>
        <taxon>Aphidini</taxon>
        <taxon>Aphis</taxon>
        <taxon>Aphis</taxon>
    </lineage>
</organism>
<comment type="caution">
    <text evidence="3">The sequence shown here is derived from an EMBL/GenBank/DDBJ whole genome shotgun (WGS) entry which is preliminary data.</text>
</comment>
<reference evidence="3 4" key="1">
    <citation type="submission" date="2019-08" db="EMBL/GenBank/DDBJ databases">
        <title>Whole genome of Aphis craccivora.</title>
        <authorList>
            <person name="Voronova N.V."/>
            <person name="Shulinski R.S."/>
            <person name="Bandarenka Y.V."/>
            <person name="Zhorov D.G."/>
            <person name="Warner D."/>
        </authorList>
    </citation>
    <scope>NUCLEOTIDE SEQUENCE [LARGE SCALE GENOMIC DNA]</scope>
    <source>
        <strain evidence="3">180601</strain>
        <tissue evidence="3">Whole Body</tissue>
    </source>
</reference>
<feature type="non-terminal residue" evidence="3">
    <location>
        <position position="1"/>
    </location>
</feature>
<protein>
    <submittedName>
        <fullName evidence="3">PiggyBac transposable element-derived protein 3-like</fullName>
    </submittedName>
</protein>
<proteinExistence type="predicted"/>
<dbReference type="Proteomes" id="UP000478052">
    <property type="component" value="Unassembled WGS sequence"/>
</dbReference>
<dbReference type="PANTHER" id="PTHR47272:SF1">
    <property type="entry name" value="PIGGYBAC TRANSPOSABLE ELEMENT-DERIVED PROTEIN 3-LIKE"/>
    <property type="match status" value="1"/>
</dbReference>
<dbReference type="Pfam" id="PF13843">
    <property type="entry name" value="DDE_Tnp_1_7"/>
    <property type="match status" value="1"/>
</dbReference>
<name>A0A6G0VH68_APHCR</name>
<evidence type="ECO:0000313" key="4">
    <source>
        <dbReference type="Proteomes" id="UP000478052"/>
    </source>
</evidence>
<evidence type="ECO:0000313" key="3">
    <source>
        <dbReference type="EMBL" id="KAF0682270.1"/>
    </source>
</evidence>
<dbReference type="PANTHER" id="PTHR47272">
    <property type="entry name" value="DDE_TNP_1_7 DOMAIN-CONTAINING PROTEIN"/>
    <property type="match status" value="1"/>
</dbReference>
<gene>
    <name evidence="3" type="ORF">FWK35_00037872</name>
</gene>
<evidence type="ECO:0000256" key="1">
    <source>
        <dbReference type="SAM" id="MobiDB-lite"/>
    </source>
</evidence>
<feature type="region of interest" description="Disordered" evidence="1">
    <location>
        <begin position="18"/>
        <end position="42"/>
    </location>
</feature>
<evidence type="ECO:0000259" key="2">
    <source>
        <dbReference type="Pfam" id="PF13843"/>
    </source>
</evidence>
<dbReference type="AlphaFoldDB" id="A0A6G0VH68"/>
<accession>A0A6G0VH68</accession>
<dbReference type="EMBL" id="VUJU01017573">
    <property type="protein sequence ID" value="KAF0682270.1"/>
    <property type="molecule type" value="Genomic_DNA"/>
</dbReference>
<feature type="domain" description="PiggyBac transposable element-derived protein" evidence="2">
    <location>
        <begin position="93"/>
        <end position="272"/>
    </location>
</feature>
<dbReference type="OrthoDB" id="122438at2759"/>
<sequence>QDPIIISVPHISLLDNSPVKTRSKRNSANSTPSSSDQTTPVFHTTVNFDTPRTWISGKDNDFCENPPPFLGDNNMSYECETPFEFFMKIFPEKMYWSSVEGIKIPFIADNMTNNRFEEIKRNLHFASDEERVKGDGYWRVRPVLDILHQTFHEANDNSEHQAIDEMMIPFKGRNSLKQYLRNKPKKWGFKVWARAGVSGYIYYFEMYQGSDKSKRSKFGPIGDSVLRLCHDIHNLNIKLFMDNLFTSLPLLTELKNNGIFVLGTLRLNRVKNIQSYLVAGKLLPRGASS</sequence>
<dbReference type="InterPro" id="IPR029526">
    <property type="entry name" value="PGBD"/>
</dbReference>
<feature type="non-terminal residue" evidence="3">
    <location>
        <position position="289"/>
    </location>
</feature>
<keyword evidence="4" id="KW-1185">Reference proteome</keyword>